<feature type="domain" description="DUF2470" evidence="2">
    <location>
        <begin position="14"/>
        <end position="88"/>
    </location>
</feature>
<gene>
    <name evidence="3" type="ORF">G7Y89_g10448</name>
</gene>
<dbReference type="Proteomes" id="UP000566819">
    <property type="component" value="Unassembled WGS sequence"/>
</dbReference>
<organism evidence="3 4">
    <name type="scientific">Cudoniella acicularis</name>
    <dbReference type="NCBI Taxonomy" id="354080"/>
    <lineage>
        <taxon>Eukaryota</taxon>
        <taxon>Fungi</taxon>
        <taxon>Dikarya</taxon>
        <taxon>Ascomycota</taxon>
        <taxon>Pezizomycotina</taxon>
        <taxon>Leotiomycetes</taxon>
        <taxon>Helotiales</taxon>
        <taxon>Tricladiaceae</taxon>
        <taxon>Cudoniella</taxon>
    </lineage>
</organism>
<feature type="transmembrane region" description="Helical" evidence="1">
    <location>
        <begin position="112"/>
        <end position="134"/>
    </location>
</feature>
<proteinExistence type="predicted"/>
<dbReference type="Gene3D" id="3.20.180.10">
    <property type="entry name" value="PNP-oxidase-like"/>
    <property type="match status" value="1"/>
</dbReference>
<dbReference type="Pfam" id="PF10615">
    <property type="entry name" value="DUF2470"/>
    <property type="match status" value="1"/>
</dbReference>
<dbReference type="PANTHER" id="PTHR37783:SF1">
    <property type="entry name" value="MEMBRANE PROTEIN, PUTATIVE (AFU_ORTHOLOGUE AFUA_1G04315)-RELATED"/>
    <property type="match status" value="1"/>
</dbReference>
<keyword evidence="1" id="KW-1133">Transmembrane helix</keyword>
<accession>A0A8H4VZ12</accession>
<evidence type="ECO:0000259" key="2">
    <source>
        <dbReference type="Pfam" id="PF10615"/>
    </source>
</evidence>
<dbReference type="OrthoDB" id="5553410at2759"/>
<evidence type="ECO:0000313" key="3">
    <source>
        <dbReference type="EMBL" id="KAF4627701.1"/>
    </source>
</evidence>
<keyword evidence="4" id="KW-1185">Reference proteome</keyword>
<dbReference type="PANTHER" id="PTHR37783">
    <property type="entry name" value="MEMBRANE PROTEIN, PUTATIVE (AFU_ORTHOLOGUE AFUA_1G04315)-RELATED"/>
    <property type="match status" value="1"/>
</dbReference>
<sequence length="228" mass="26422">MAEQDQASKDAAMQQRIIKHMNADHQESLSYYLRHYTHLSSREARSPTLETISFEAMNIRTLDGKTHKVAFKPPMKNWGEARTRTVDMDRESREGLDISSIRITEFYPPKSTAHIVVIGGCLLALVSFVTRSQMMEGSWMYKNVLTWFPGGPDMFHWVVKMIAAPVVVLHAFEAFLLDRTRLRKYGVERGSSLWWKWMAMCFLEGYGCFQRIDAAVRRKKEAAEKEKH</sequence>
<name>A0A8H4VZ12_9HELO</name>
<protein>
    <recommendedName>
        <fullName evidence="2">DUF2470 domain-containing protein</fullName>
    </recommendedName>
</protein>
<keyword evidence="1" id="KW-0812">Transmembrane</keyword>
<evidence type="ECO:0000313" key="4">
    <source>
        <dbReference type="Proteomes" id="UP000566819"/>
    </source>
</evidence>
<reference evidence="3 4" key="1">
    <citation type="submission" date="2020-03" db="EMBL/GenBank/DDBJ databases">
        <title>Draft Genome Sequence of Cudoniella acicularis.</title>
        <authorList>
            <person name="Buettner E."/>
            <person name="Kellner H."/>
        </authorList>
    </citation>
    <scope>NUCLEOTIDE SEQUENCE [LARGE SCALE GENOMIC DNA]</scope>
    <source>
        <strain evidence="3 4">DSM 108380</strain>
    </source>
</reference>
<feature type="transmembrane region" description="Helical" evidence="1">
    <location>
        <begin position="154"/>
        <end position="177"/>
    </location>
</feature>
<dbReference type="InterPro" id="IPR019595">
    <property type="entry name" value="DUF2470"/>
</dbReference>
<evidence type="ECO:0000256" key="1">
    <source>
        <dbReference type="SAM" id="Phobius"/>
    </source>
</evidence>
<keyword evidence="1" id="KW-0472">Membrane</keyword>
<comment type="caution">
    <text evidence="3">The sequence shown here is derived from an EMBL/GenBank/DDBJ whole genome shotgun (WGS) entry which is preliminary data.</text>
</comment>
<dbReference type="EMBL" id="JAAMPI010000924">
    <property type="protein sequence ID" value="KAF4627701.1"/>
    <property type="molecule type" value="Genomic_DNA"/>
</dbReference>
<dbReference type="AlphaFoldDB" id="A0A8H4VZ12"/>
<dbReference type="InterPro" id="IPR037119">
    <property type="entry name" value="Haem_oxidase_HugZ-like_sf"/>
</dbReference>